<dbReference type="Proteomes" id="UP000654075">
    <property type="component" value="Unassembled WGS sequence"/>
</dbReference>
<dbReference type="Pfam" id="PF25325">
    <property type="entry name" value="EF-hand_EFHB_C"/>
    <property type="match status" value="1"/>
</dbReference>
<dbReference type="InterPro" id="IPR009072">
    <property type="entry name" value="Histone-fold"/>
</dbReference>
<evidence type="ECO:0000259" key="4">
    <source>
        <dbReference type="Pfam" id="PF25325"/>
    </source>
</evidence>
<dbReference type="InterPro" id="IPR057428">
    <property type="entry name" value="EFHB_EF-hand_C"/>
</dbReference>
<dbReference type="InterPro" id="IPR002110">
    <property type="entry name" value="Ankyrin_rpt"/>
</dbReference>
<dbReference type="OrthoDB" id="420022at2759"/>
<keyword evidence="2" id="KW-0040">ANK repeat</keyword>
<evidence type="ECO:0000256" key="3">
    <source>
        <dbReference type="SAM" id="MobiDB-lite"/>
    </source>
</evidence>
<dbReference type="Gene3D" id="1.25.40.20">
    <property type="entry name" value="Ankyrin repeat-containing domain"/>
    <property type="match status" value="1"/>
</dbReference>
<comment type="caution">
    <text evidence="5">The sequence shown here is derived from an EMBL/GenBank/DDBJ whole genome shotgun (WGS) entry which is preliminary data.</text>
</comment>
<evidence type="ECO:0000256" key="2">
    <source>
        <dbReference type="ARBA" id="ARBA00023043"/>
    </source>
</evidence>
<protein>
    <recommendedName>
        <fullName evidence="4">EFHB C-terminal EF-hand domain-containing protein</fullName>
    </recommendedName>
</protein>
<dbReference type="SUPFAM" id="SSF48403">
    <property type="entry name" value="Ankyrin repeat"/>
    <property type="match status" value="1"/>
</dbReference>
<dbReference type="Gene3D" id="1.10.20.10">
    <property type="entry name" value="Histone, subunit A"/>
    <property type="match status" value="1"/>
</dbReference>
<dbReference type="AlphaFoldDB" id="A0A813GY63"/>
<name>A0A813GY63_POLGL</name>
<organism evidence="5 6">
    <name type="scientific">Polarella glacialis</name>
    <name type="common">Dinoflagellate</name>
    <dbReference type="NCBI Taxonomy" id="89957"/>
    <lineage>
        <taxon>Eukaryota</taxon>
        <taxon>Sar</taxon>
        <taxon>Alveolata</taxon>
        <taxon>Dinophyceae</taxon>
        <taxon>Suessiales</taxon>
        <taxon>Suessiaceae</taxon>
        <taxon>Polarella</taxon>
    </lineage>
</organism>
<proteinExistence type="predicted"/>
<dbReference type="InterPro" id="IPR050745">
    <property type="entry name" value="Multifunctional_regulatory"/>
</dbReference>
<sequence length="1175" mass="126120">MRLVAAVAAAAMPGILAASGRRERVTPAMAVRDMPTLAAFLEEYEASVPDSTGQTVLHWAASLGSVEAIDYSWTQGRHLEGFLNKVDADGRAALHIAALSGHSEVAGLLKHGASAEVWVTASSQHAFPIDARLSESSMQGLKLDLHSAPEAVNLRLSAAKGVLSTRHRTAGTALHAAAYLGHTKVIEALAMGRSLKDLSLYGQARAVQLAIADRCLPVTGSRIELVVRLINSIWPEEQTAQAQAAPMSGGPAQAGGGASSSSCSSSAPASAAKVVVVGEASPVTPQPVQHEQLSPEPASIQTRLGPAGSDPWDPDESAGGAPAQSKKPEQPGCQRARRRLRRRQLEPLAEGAVLPEPGSQEDCRVPAKPRNGKVQAAVWFFRRLRITDDRLVAAGKLEYALCDDSGRITLARFVGFITDVLPGWIAEAESIFKDMAEDRETMSKAEWYAWTLDTHTTKGATALHCSASAKSDIRMTLPAGTHVAVRGPPDASRDFLWVFALNSLEAPERERWVGGQERFETGPAVPGQAPDERGGWAARKDLKLAVSRSFGKAVRTELEACPDDARRFKGRGAAEKEVKWYQGQKSAELLTPRGVVVDMFADANLLTIHRKKKTLLLSDLALTRRCRGKAPSRSIYQRFSRILASVRLSVYTLGITGVSILDSIGGSLADAASFPWPIVVQVISARPRPAEIGWKSTAKMHSVGQTARPAWFTPREGTSLRTSGLASLTPRNGCGAPVSYVRADPAGGVASAGKAGELALAGGVTSRRGLQDDIIVGVPRTPDHLTDVQRRHRQKGGPGELETHWGLKSLKLPDPGEGYGMKSNKGEDVAQNFRSGQMLGVAEYMNSCSEAVFFTTKREPLGKSYLRGHVLPPSVNATDYKGFGKATERSDHTSKDCIFPRGVAPDSVEVRAQYKKTHGNTEPGERIGLDYEYPKAISDNPLFRFGAADPFTDRGGQGFGAKSALTMDGGEIPLGVPKTLLVKDSLAHFQQISGENFASSRHIMQAEGMKHLPPGHSHGKASTSGNHTAGQLIRGMYPVEQQMPDLDLGKCTMVGRRNFETDEPLGVPSVRYDKKAPPHEKRSVANSTNFGDDVSAGTLIKPTRFQFKGVNSEDFQLRRAAPELESILQGAGCRIEQDQLGAIIGRACDLHGDEDDRASLEAVMAAVTEWTQSQN</sequence>
<accession>A0A813GY63</accession>
<reference evidence="5" key="1">
    <citation type="submission" date="2021-02" db="EMBL/GenBank/DDBJ databases">
        <authorList>
            <person name="Dougan E. K."/>
            <person name="Rhodes N."/>
            <person name="Thang M."/>
            <person name="Chan C."/>
        </authorList>
    </citation>
    <scope>NUCLEOTIDE SEQUENCE</scope>
</reference>
<dbReference type="PANTHER" id="PTHR24189:SF50">
    <property type="entry name" value="ANKYRIN REPEAT AND SOCS BOX PROTEIN 2"/>
    <property type="match status" value="1"/>
</dbReference>
<evidence type="ECO:0000256" key="1">
    <source>
        <dbReference type="ARBA" id="ARBA00022737"/>
    </source>
</evidence>
<keyword evidence="6" id="KW-1185">Reference proteome</keyword>
<evidence type="ECO:0000313" key="5">
    <source>
        <dbReference type="EMBL" id="CAE8630234.1"/>
    </source>
</evidence>
<gene>
    <name evidence="5" type="ORF">PGLA1383_LOCUS46625</name>
</gene>
<dbReference type="Pfam" id="PF12796">
    <property type="entry name" value="Ank_2"/>
    <property type="match status" value="1"/>
</dbReference>
<feature type="region of interest" description="Disordered" evidence="3">
    <location>
        <begin position="283"/>
        <end position="367"/>
    </location>
</feature>
<feature type="compositionally biased region" description="Low complexity" evidence="3">
    <location>
        <begin position="241"/>
        <end position="251"/>
    </location>
</feature>
<dbReference type="GO" id="GO:0046982">
    <property type="term" value="F:protein heterodimerization activity"/>
    <property type="evidence" value="ECO:0007669"/>
    <property type="project" value="InterPro"/>
</dbReference>
<dbReference type="EMBL" id="CAJNNV010029822">
    <property type="protein sequence ID" value="CAE8630234.1"/>
    <property type="molecule type" value="Genomic_DNA"/>
</dbReference>
<feature type="region of interest" description="Disordered" evidence="3">
    <location>
        <begin position="1065"/>
        <end position="1089"/>
    </location>
</feature>
<feature type="compositionally biased region" description="Basic and acidic residues" evidence="3">
    <location>
        <begin position="1071"/>
        <end position="1083"/>
    </location>
</feature>
<dbReference type="InterPro" id="IPR036770">
    <property type="entry name" value="Ankyrin_rpt-contain_sf"/>
</dbReference>
<evidence type="ECO:0000313" key="6">
    <source>
        <dbReference type="Proteomes" id="UP000654075"/>
    </source>
</evidence>
<keyword evidence="1" id="KW-0677">Repeat</keyword>
<feature type="region of interest" description="Disordered" evidence="3">
    <location>
        <begin position="241"/>
        <end position="265"/>
    </location>
</feature>
<dbReference type="PANTHER" id="PTHR24189">
    <property type="entry name" value="MYOTROPHIN"/>
    <property type="match status" value="1"/>
</dbReference>
<feature type="domain" description="EFHB C-terminal EF-hand" evidence="4">
    <location>
        <begin position="1098"/>
        <end position="1171"/>
    </location>
</feature>